<evidence type="ECO:0000256" key="1">
    <source>
        <dbReference type="SAM" id="MobiDB-lite"/>
    </source>
</evidence>
<dbReference type="EMBL" id="JBHSMU010000007">
    <property type="protein sequence ID" value="MFC5459391.1"/>
    <property type="molecule type" value="Genomic_DNA"/>
</dbReference>
<dbReference type="NCBIfam" id="TIGR01841">
    <property type="entry name" value="phasin"/>
    <property type="match status" value="1"/>
</dbReference>
<organism evidence="3 4">
    <name type="scientific">Massilia niabensis</name>
    <dbReference type="NCBI Taxonomy" id="544910"/>
    <lineage>
        <taxon>Bacteria</taxon>
        <taxon>Pseudomonadati</taxon>
        <taxon>Pseudomonadota</taxon>
        <taxon>Betaproteobacteria</taxon>
        <taxon>Burkholderiales</taxon>
        <taxon>Oxalobacteraceae</taxon>
        <taxon>Telluria group</taxon>
        <taxon>Massilia</taxon>
    </lineage>
</organism>
<evidence type="ECO:0000313" key="3">
    <source>
        <dbReference type="EMBL" id="MFC5459391.1"/>
    </source>
</evidence>
<protein>
    <submittedName>
        <fullName evidence="3">Phasin family protein</fullName>
    </submittedName>
</protein>
<evidence type="ECO:0000313" key="4">
    <source>
        <dbReference type="Proteomes" id="UP001596050"/>
    </source>
</evidence>
<dbReference type="Pfam" id="PF09361">
    <property type="entry name" value="Phasin_2"/>
    <property type="match status" value="1"/>
</dbReference>
<feature type="compositionally biased region" description="Low complexity" evidence="1">
    <location>
        <begin position="164"/>
        <end position="178"/>
    </location>
</feature>
<dbReference type="Proteomes" id="UP001596050">
    <property type="component" value="Unassembled WGS sequence"/>
</dbReference>
<feature type="region of interest" description="Disordered" evidence="1">
    <location>
        <begin position="108"/>
        <end position="211"/>
    </location>
</feature>
<dbReference type="InterPro" id="IPR018968">
    <property type="entry name" value="Phasin"/>
</dbReference>
<accession>A0ABW0L493</accession>
<feature type="domain" description="Phasin" evidence="2">
    <location>
        <begin position="18"/>
        <end position="109"/>
    </location>
</feature>
<evidence type="ECO:0000259" key="2">
    <source>
        <dbReference type="Pfam" id="PF09361"/>
    </source>
</evidence>
<gene>
    <name evidence="3" type="ORF">ACFPN5_06180</name>
</gene>
<dbReference type="InterPro" id="IPR010127">
    <property type="entry name" value="Phasin_subfam-1"/>
</dbReference>
<feature type="compositionally biased region" description="Basic and acidic residues" evidence="1">
    <location>
        <begin position="119"/>
        <end position="149"/>
    </location>
</feature>
<keyword evidence="4" id="KW-1185">Reference proteome</keyword>
<proteinExistence type="predicted"/>
<feature type="compositionally biased region" description="Polar residues" evidence="1">
    <location>
        <begin position="188"/>
        <end position="202"/>
    </location>
</feature>
<name>A0ABW0L493_9BURK</name>
<sequence length="211" mass="22891">MFPFSHSVTPAVRTHLNAQTAFLNDMSKSLSHSFQELCKLNLQLGQTLLEESTIVSQQLLTTNSPNDMISVSAARAQPASEKLRAYQQHVSRIAADSQVEFARVAEQHVQETSRTARSLADEVARTASEETERSVRHQEESLKSFRDPFENGAAQRANGSTHHGSMQAAGQAGSADAQVHVDGDRASFQGNLQGSQASQGSRIDTKASKSI</sequence>
<dbReference type="RefSeq" id="WP_379781209.1">
    <property type="nucleotide sequence ID" value="NZ_JBHSMU010000007.1"/>
</dbReference>
<reference evidence="4" key="1">
    <citation type="journal article" date="2019" name="Int. J. Syst. Evol. Microbiol.">
        <title>The Global Catalogue of Microorganisms (GCM) 10K type strain sequencing project: providing services to taxonomists for standard genome sequencing and annotation.</title>
        <authorList>
            <consortium name="The Broad Institute Genomics Platform"/>
            <consortium name="The Broad Institute Genome Sequencing Center for Infectious Disease"/>
            <person name="Wu L."/>
            <person name="Ma J."/>
        </authorList>
    </citation>
    <scope>NUCLEOTIDE SEQUENCE [LARGE SCALE GENOMIC DNA]</scope>
    <source>
        <strain evidence="4">KACC 12649</strain>
    </source>
</reference>
<comment type="caution">
    <text evidence="3">The sequence shown here is derived from an EMBL/GenBank/DDBJ whole genome shotgun (WGS) entry which is preliminary data.</text>
</comment>